<accession>A0A9J6EJK1</accession>
<dbReference type="InterPro" id="IPR001878">
    <property type="entry name" value="Znf_CCHC"/>
</dbReference>
<feature type="domain" description="CCHC-type" evidence="1">
    <location>
        <begin position="88"/>
        <end position="101"/>
    </location>
</feature>
<evidence type="ECO:0000259" key="1">
    <source>
        <dbReference type="Pfam" id="PF00098"/>
    </source>
</evidence>
<proteinExistence type="predicted"/>
<keyword evidence="3" id="KW-1185">Reference proteome</keyword>
<reference evidence="2" key="2">
    <citation type="submission" date="2021-09" db="EMBL/GenBank/DDBJ databases">
        <authorList>
            <person name="Jia N."/>
            <person name="Wang J."/>
            <person name="Shi W."/>
            <person name="Du L."/>
            <person name="Sun Y."/>
            <person name="Zhan W."/>
            <person name="Jiang J."/>
            <person name="Wang Q."/>
            <person name="Zhang B."/>
            <person name="Ji P."/>
            <person name="Sakyi L.B."/>
            <person name="Cui X."/>
            <person name="Yuan T."/>
            <person name="Jiang B."/>
            <person name="Yang W."/>
            <person name="Lam T.T.-Y."/>
            <person name="Chang Q."/>
            <person name="Ding S."/>
            <person name="Wang X."/>
            <person name="Zhu J."/>
            <person name="Ruan X."/>
            <person name="Zhao L."/>
            <person name="Wei J."/>
            <person name="Que T."/>
            <person name="Du C."/>
            <person name="Cheng J."/>
            <person name="Dai P."/>
            <person name="Han X."/>
            <person name="Huang E."/>
            <person name="Gao Y."/>
            <person name="Liu J."/>
            <person name="Shao H."/>
            <person name="Ye R."/>
            <person name="Li L."/>
            <person name="Wei W."/>
            <person name="Wang X."/>
            <person name="Wang C."/>
            <person name="Huo Q."/>
            <person name="Li W."/>
            <person name="Guo W."/>
            <person name="Chen H."/>
            <person name="Chen S."/>
            <person name="Zhou L."/>
            <person name="Zhou L."/>
            <person name="Ni X."/>
            <person name="Tian J."/>
            <person name="Zhou Y."/>
            <person name="Sheng Y."/>
            <person name="Liu T."/>
            <person name="Pan Y."/>
            <person name="Xia L."/>
            <person name="Li J."/>
            <person name="Zhao F."/>
            <person name="Cao W."/>
        </authorList>
    </citation>
    <scope>NUCLEOTIDE SEQUENCE</scope>
    <source>
        <strain evidence="2">Rmic-2018</strain>
        <tissue evidence="2">Larvae</tissue>
    </source>
</reference>
<organism evidence="2 3">
    <name type="scientific">Rhipicephalus microplus</name>
    <name type="common">Cattle tick</name>
    <name type="synonym">Boophilus microplus</name>
    <dbReference type="NCBI Taxonomy" id="6941"/>
    <lineage>
        <taxon>Eukaryota</taxon>
        <taxon>Metazoa</taxon>
        <taxon>Ecdysozoa</taxon>
        <taxon>Arthropoda</taxon>
        <taxon>Chelicerata</taxon>
        <taxon>Arachnida</taxon>
        <taxon>Acari</taxon>
        <taxon>Parasitiformes</taxon>
        <taxon>Ixodida</taxon>
        <taxon>Ixodoidea</taxon>
        <taxon>Ixodidae</taxon>
        <taxon>Rhipicephalinae</taxon>
        <taxon>Rhipicephalus</taxon>
        <taxon>Boophilus</taxon>
    </lineage>
</organism>
<dbReference type="AlphaFoldDB" id="A0A9J6EJK1"/>
<reference evidence="2" key="1">
    <citation type="journal article" date="2020" name="Cell">
        <title>Large-Scale Comparative Analyses of Tick Genomes Elucidate Their Genetic Diversity and Vector Capacities.</title>
        <authorList>
            <consortium name="Tick Genome and Microbiome Consortium (TIGMIC)"/>
            <person name="Jia N."/>
            <person name="Wang J."/>
            <person name="Shi W."/>
            <person name="Du L."/>
            <person name="Sun Y."/>
            <person name="Zhan W."/>
            <person name="Jiang J.F."/>
            <person name="Wang Q."/>
            <person name="Zhang B."/>
            <person name="Ji P."/>
            <person name="Bell-Sakyi L."/>
            <person name="Cui X.M."/>
            <person name="Yuan T.T."/>
            <person name="Jiang B.G."/>
            <person name="Yang W.F."/>
            <person name="Lam T.T."/>
            <person name="Chang Q.C."/>
            <person name="Ding S.J."/>
            <person name="Wang X.J."/>
            <person name="Zhu J.G."/>
            <person name="Ruan X.D."/>
            <person name="Zhao L."/>
            <person name="Wei J.T."/>
            <person name="Ye R.Z."/>
            <person name="Que T.C."/>
            <person name="Du C.H."/>
            <person name="Zhou Y.H."/>
            <person name="Cheng J.X."/>
            <person name="Dai P.F."/>
            <person name="Guo W.B."/>
            <person name="Han X.H."/>
            <person name="Huang E.J."/>
            <person name="Li L.F."/>
            <person name="Wei W."/>
            <person name="Gao Y.C."/>
            <person name="Liu J.Z."/>
            <person name="Shao H.Z."/>
            <person name="Wang X."/>
            <person name="Wang C.C."/>
            <person name="Yang T.C."/>
            <person name="Huo Q.B."/>
            <person name="Li W."/>
            <person name="Chen H.Y."/>
            <person name="Chen S.E."/>
            <person name="Zhou L.G."/>
            <person name="Ni X.B."/>
            <person name="Tian J.H."/>
            <person name="Sheng Y."/>
            <person name="Liu T."/>
            <person name="Pan Y.S."/>
            <person name="Xia L.Y."/>
            <person name="Li J."/>
            <person name="Zhao F."/>
            <person name="Cao W.C."/>
        </authorList>
    </citation>
    <scope>NUCLEOTIDE SEQUENCE</scope>
    <source>
        <strain evidence="2">Rmic-2018</strain>
    </source>
</reference>
<dbReference type="GO" id="GO:0008270">
    <property type="term" value="F:zinc ion binding"/>
    <property type="evidence" value="ECO:0007669"/>
    <property type="project" value="InterPro"/>
</dbReference>
<dbReference type="Pfam" id="PF00098">
    <property type="entry name" value="zf-CCHC"/>
    <property type="match status" value="1"/>
</dbReference>
<name>A0A9J6EJK1_RHIMP</name>
<gene>
    <name evidence="2" type="ORF">HPB51_000489</name>
</gene>
<protein>
    <recommendedName>
        <fullName evidence="1">CCHC-type domain-containing protein</fullName>
    </recommendedName>
</protein>
<comment type="caution">
    <text evidence="2">The sequence shown here is derived from an EMBL/GenBank/DDBJ whole genome shotgun (WGS) entry which is preliminary data.</text>
</comment>
<sequence length="111" mass="12321">MGHIAREFKEQEIPATSATCRDTSPGTASRTREGWCWPVSLVLPVRQAGPISRDCSKSERDDCQCNNCDTCHQADCPEAGGNDAVADVCYRCNERGHIARNFRSTRSKNRC</sequence>
<evidence type="ECO:0000313" key="3">
    <source>
        <dbReference type="Proteomes" id="UP000821866"/>
    </source>
</evidence>
<evidence type="ECO:0000313" key="2">
    <source>
        <dbReference type="EMBL" id="KAH8034691.1"/>
    </source>
</evidence>
<dbReference type="GO" id="GO:0003676">
    <property type="term" value="F:nucleic acid binding"/>
    <property type="evidence" value="ECO:0007669"/>
    <property type="project" value="InterPro"/>
</dbReference>
<dbReference type="Gene3D" id="4.10.60.10">
    <property type="entry name" value="Zinc finger, CCHC-type"/>
    <property type="match status" value="1"/>
</dbReference>
<dbReference type="EMBL" id="JABSTU010000003">
    <property type="protein sequence ID" value="KAH8034691.1"/>
    <property type="molecule type" value="Genomic_DNA"/>
</dbReference>
<dbReference type="Proteomes" id="UP000821866">
    <property type="component" value="Chromosome 11"/>
</dbReference>
<dbReference type="VEuPathDB" id="VectorBase:LOC119174462"/>